<sequence>MYSTSYFRFVRTLLLCTAWLPSYSMAQQPIAGVSLNQTQIMNARYVVLEGGRHLVEYGPLRWFLDNPSNSFNEVKRTETELFLMPVGGTAGAVPLVVDFAAGKTYMDFAKTNAWAAPAAVYPVSAYSVGRIALDLGQGARITLDVNGASNEGWVLTSYKRDGSVMDSGKLAANTVSRSIDNISFTAAGDTISVNPVARTCSVSGSTCFVRGVAPIGGQEVGHLKFGTLTKDNVWLDMRTLTQVTKTKWREESGTNSSDWYEVSRTPEYIELAPGGKNNIGNRFYLNPGSQVVGMNRKPLELRVAHVQRQWPGQLGTVFQPVSPGVSPGFQIQNKTDYPVLVTLEQIGCLYYGIVKPGEVFQRNTGAVWFTIKASMAPDLKEPTVASCIRKPALYAATIVVAGISTAGTAGMGTALVVPAMLATAAGQGAAIATQQYVLANNGTVNGARGARVGVATLTSGATSIGLLLASGGSLPTTLWPAITAMVQTSALGGATIGANELRTRVTAQSDIDGIMGQLTQEASVTGAYAGYPWPWPMADRVMPRYDITGGPRIKTLADGSTVLLTQERPLSINRVN</sequence>
<keyword evidence="3" id="KW-1185">Reference proteome</keyword>
<gene>
    <name evidence="2" type="ORF">HNP55_002241</name>
</gene>
<dbReference type="Proteomes" id="UP000562027">
    <property type="component" value="Unassembled WGS sequence"/>
</dbReference>
<evidence type="ECO:0000313" key="3">
    <source>
        <dbReference type="Proteomes" id="UP000562027"/>
    </source>
</evidence>
<evidence type="ECO:0000313" key="2">
    <source>
        <dbReference type="EMBL" id="MBB4843718.1"/>
    </source>
</evidence>
<dbReference type="AlphaFoldDB" id="A0A840LC08"/>
<feature type="chain" id="PRO_5032377531" evidence="1">
    <location>
        <begin position="27"/>
        <end position="576"/>
    </location>
</feature>
<name>A0A840LC08_9BURK</name>
<protein>
    <submittedName>
        <fullName evidence="2">Uncharacterized protein</fullName>
    </submittedName>
</protein>
<comment type="caution">
    <text evidence="2">The sequence shown here is derived from an EMBL/GenBank/DDBJ whole genome shotgun (WGS) entry which is preliminary data.</text>
</comment>
<dbReference type="RefSeq" id="WP_184299251.1">
    <property type="nucleotide sequence ID" value="NZ_JACHLP010000004.1"/>
</dbReference>
<reference evidence="2 3" key="1">
    <citation type="submission" date="2020-08" db="EMBL/GenBank/DDBJ databases">
        <title>Functional genomics of gut bacteria from endangered species of beetles.</title>
        <authorList>
            <person name="Carlos-Shanley C."/>
        </authorList>
    </citation>
    <scope>NUCLEOTIDE SEQUENCE [LARGE SCALE GENOMIC DNA]</scope>
    <source>
        <strain evidence="2 3">S00239</strain>
    </source>
</reference>
<proteinExistence type="predicted"/>
<organism evidence="2 3">
    <name type="scientific">Roseateles oligotrophus</name>
    <dbReference type="NCBI Taxonomy" id="1769250"/>
    <lineage>
        <taxon>Bacteria</taxon>
        <taxon>Pseudomonadati</taxon>
        <taxon>Pseudomonadota</taxon>
        <taxon>Betaproteobacteria</taxon>
        <taxon>Burkholderiales</taxon>
        <taxon>Sphaerotilaceae</taxon>
        <taxon>Roseateles</taxon>
    </lineage>
</organism>
<evidence type="ECO:0000256" key="1">
    <source>
        <dbReference type="SAM" id="SignalP"/>
    </source>
</evidence>
<feature type="signal peptide" evidence="1">
    <location>
        <begin position="1"/>
        <end position="26"/>
    </location>
</feature>
<accession>A0A840LC08</accession>
<keyword evidence="1" id="KW-0732">Signal</keyword>
<dbReference type="EMBL" id="JACHLP010000004">
    <property type="protein sequence ID" value="MBB4843718.1"/>
    <property type="molecule type" value="Genomic_DNA"/>
</dbReference>